<evidence type="ECO:0000256" key="1">
    <source>
        <dbReference type="ARBA" id="ARBA00004245"/>
    </source>
</evidence>
<proteinExistence type="inferred from homology"/>
<dbReference type="Proteomes" id="UP000186922">
    <property type="component" value="Unassembled WGS sequence"/>
</dbReference>
<dbReference type="PANTHER" id="PTHR11604">
    <property type="entry name" value="PROFILIN"/>
    <property type="match status" value="1"/>
</dbReference>
<dbReference type="Gene3D" id="3.30.450.30">
    <property type="entry name" value="Dynein light chain 2a, cytoplasmic"/>
    <property type="match status" value="1"/>
</dbReference>
<dbReference type="GO" id="GO:0005938">
    <property type="term" value="C:cell cortex"/>
    <property type="evidence" value="ECO:0007669"/>
    <property type="project" value="TreeGrafter"/>
</dbReference>
<dbReference type="OrthoDB" id="421374at2759"/>
<comment type="subunit">
    <text evidence="3">Occurs in many kinds of cells as a complex with monomeric actin in a 1:1 ratio.</text>
</comment>
<dbReference type="GO" id="GO:0003785">
    <property type="term" value="F:actin monomer binding"/>
    <property type="evidence" value="ECO:0007669"/>
    <property type="project" value="TreeGrafter"/>
</dbReference>
<evidence type="ECO:0000256" key="7">
    <source>
        <dbReference type="ARBA" id="ARBA00023212"/>
    </source>
</evidence>
<evidence type="ECO:0000256" key="6">
    <source>
        <dbReference type="ARBA" id="ARBA00023203"/>
    </source>
</evidence>
<dbReference type="SUPFAM" id="SSF55770">
    <property type="entry name" value="Profilin (actin-binding protein)"/>
    <property type="match status" value="1"/>
</dbReference>
<dbReference type="GO" id="GO:0005856">
    <property type="term" value="C:cytoskeleton"/>
    <property type="evidence" value="ECO:0007669"/>
    <property type="project" value="UniProtKB-SubCell"/>
</dbReference>
<evidence type="ECO:0000256" key="3">
    <source>
        <dbReference type="ARBA" id="ARBA00011583"/>
    </source>
</evidence>
<name>A0A1D1VTS6_RAMVA</name>
<keyword evidence="10" id="KW-1185">Reference proteome</keyword>
<evidence type="ECO:0000313" key="10">
    <source>
        <dbReference type="Proteomes" id="UP000186922"/>
    </source>
</evidence>
<gene>
    <name evidence="9" type="primary">RvY_14675-1</name>
    <name evidence="9" type="synonym">RvY_14675.1</name>
    <name evidence="9" type="ORF">RvY_14675</name>
</gene>
<dbReference type="PRINTS" id="PR00392">
    <property type="entry name" value="PROFILIN"/>
</dbReference>
<evidence type="ECO:0000313" key="9">
    <source>
        <dbReference type="EMBL" id="GAV04391.1"/>
    </source>
</evidence>
<dbReference type="SMART" id="SM00392">
    <property type="entry name" value="PROF"/>
    <property type="match status" value="1"/>
</dbReference>
<dbReference type="FunFam" id="3.30.450.30:FF:000001">
    <property type="entry name" value="Profilin"/>
    <property type="match status" value="1"/>
</dbReference>
<comment type="similarity">
    <text evidence="2 8">Belongs to the profilin family.</text>
</comment>
<dbReference type="InterPro" id="IPR036140">
    <property type="entry name" value="PFN_sf"/>
</dbReference>
<reference evidence="9 10" key="1">
    <citation type="journal article" date="2016" name="Nat. Commun.">
        <title>Extremotolerant tardigrade genome and improved radiotolerance of human cultured cells by tardigrade-unique protein.</title>
        <authorList>
            <person name="Hashimoto T."/>
            <person name="Horikawa D.D."/>
            <person name="Saito Y."/>
            <person name="Kuwahara H."/>
            <person name="Kozuka-Hata H."/>
            <person name="Shin-I T."/>
            <person name="Minakuchi Y."/>
            <person name="Ohishi K."/>
            <person name="Motoyama A."/>
            <person name="Aizu T."/>
            <person name="Enomoto A."/>
            <person name="Kondo K."/>
            <person name="Tanaka S."/>
            <person name="Hara Y."/>
            <person name="Koshikawa S."/>
            <person name="Sagara H."/>
            <person name="Miura T."/>
            <person name="Yokobori S."/>
            <person name="Miyagawa K."/>
            <person name="Suzuki Y."/>
            <person name="Kubo T."/>
            <person name="Oyama M."/>
            <person name="Kohara Y."/>
            <person name="Fujiyama A."/>
            <person name="Arakawa K."/>
            <person name="Katayama T."/>
            <person name="Toyoda A."/>
            <person name="Kunieda T."/>
        </authorList>
    </citation>
    <scope>NUCLEOTIDE SEQUENCE [LARGE SCALE GENOMIC DNA]</scope>
    <source>
        <strain evidence="9 10">YOKOZUNA-1</strain>
    </source>
</reference>
<keyword evidence="6 8" id="KW-0009">Actin-binding</keyword>
<dbReference type="CDD" id="cd00148">
    <property type="entry name" value="PROF"/>
    <property type="match status" value="1"/>
</dbReference>
<organism evidence="9 10">
    <name type="scientific">Ramazzottius varieornatus</name>
    <name type="common">Water bear</name>
    <name type="synonym">Tardigrade</name>
    <dbReference type="NCBI Taxonomy" id="947166"/>
    <lineage>
        <taxon>Eukaryota</taxon>
        <taxon>Metazoa</taxon>
        <taxon>Ecdysozoa</taxon>
        <taxon>Tardigrada</taxon>
        <taxon>Eutardigrada</taxon>
        <taxon>Parachela</taxon>
        <taxon>Hypsibioidea</taxon>
        <taxon>Ramazzottiidae</taxon>
        <taxon>Ramazzottius</taxon>
    </lineage>
</organism>
<dbReference type="AlphaFoldDB" id="A0A1D1VTS6"/>
<dbReference type="InterPro" id="IPR048278">
    <property type="entry name" value="PFN"/>
</dbReference>
<comment type="caution">
    <text evidence="9">The sequence shown here is derived from an EMBL/GenBank/DDBJ whole genome shotgun (WGS) entry which is preliminary data.</text>
</comment>
<dbReference type="PRINTS" id="PR01640">
    <property type="entry name" value="PROFILINPLNT"/>
</dbReference>
<evidence type="ECO:0000256" key="5">
    <source>
        <dbReference type="ARBA" id="ARBA00022490"/>
    </source>
</evidence>
<evidence type="ECO:0000256" key="2">
    <source>
        <dbReference type="ARBA" id="ARBA00010058"/>
    </source>
</evidence>
<dbReference type="EMBL" id="BDGG01000010">
    <property type="protein sequence ID" value="GAV04391.1"/>
    <property type="molecule type" value="Genomic_DNA"/>
</dbReference>
<keyword evidence="7" id="KW-0206">Cytoskeleton</keyword>
<evidence type="ECO:0000256" key="8">
    <source>
        <dbReference type="RuleBase" id="RU003909"/>
    </source>
</evidence>
<evidence type="ECO:0000256" key="4">
    <source>
        <dbReference type="ARBA" id="ARBA00013422"/>
    </source>
</evidence>
<accession>A0A1D1VTS6</accession>
<dbReference type="STRING" id="947166.A0A1D1VTS6"/>
<dbReference type="PANTHER" id="PTHR11604:SF0">
    <property type="entry name" value="PROFILIN"/>
    <property type="match status" value="1"/>
</dbReference>
<keyword evidence="5" id="KW-0963">Cytoplasm</keyword>
<comment type="subcellular location">
    <subcellularLocation>
        <location evidence="1">Cytoplasm</location>
        <location evidence="1">Cytoskeleton</location>
    </subcellularLocation>
</comment>
<protein>
    <recommendedName>
        <fullName evidence="4 8">Profilin</fullName>
    </recommendedName>
</protein>
<dbReference type="Pfam" id="PF00235">
    <property type="entry name" value="Profilin"/>
    <property type="match status" value="1"/>
</dbReference>
<sequence>MSWQDYVNNNLLGTGTCTGAAIAGHDGNIWAEGGDIAGRVTQAELTKISNAFNDPSGFQADGVRIGGDRYIYLTSDGTVMRIKKGAGGAIIVKTGQAIILATYNDTIQPGQCSVVVEKLGDYLKSVGY</sequence>
<dbReference type="InterPro" id="IPR005455">
    <property type="entry name" value="PFN_euk"/>
</dbReference>